<dbReference type="EMBL" id="CP048685">
    <property type="protein sequence ID" value="QPJ61338.1"/>
    <property type="molecule type" value="Genomic_DNA"/>
</dbReference>
<organism evidence="2 3">
    <name type="scientific">Candidatus Nitronauta litoralis</name>
    <dbReference type="NCBI Taxonomy" id="2705533"/>
    <lineage>
        <taxon>Bacteria</taxon>
        <taxon>Pseudomonadati</taxon>
        <taxon>Nitrospinota/Tectimicrobiota group</taxon>
        <taxon>Nitrospinota</taxon>
        <taxon>Nitrospinia</taxon>
        <taxon>Nitrospinales</taxon>
        <taxon>Nitrospinaceae</taxon>
        <taxon>Candidatus Nitronauta</taxon>
    </lineage>
</organism>
<keyword evidence="1" id="KW-0456">Lyase</keyword>
<dbReference type="AlphaFoldDB" id="A0A7T0FZY3"/>
<dbReference type="Pfam" id="PF07977">
    <property type="entry name" value="FabA"/>
    <property type="match status" value="1"/>
</dbReference>
<dbReference type="PANTHER" id="PTHR30272:SF1">
    <property type="entry name" value="3-HYDROXYACYL-[ACYL-CARRIER-PROTEIN] DEHYDRATASE"/>
    <property type="match status" value="1"/>
</dbReference>
<gene>
    <name evidence="2" type="ORF">G3M70_05310</name>
</gene>
<dbReference type="PANTHER" id="PTHR30272">
    <property type="entry name" value="3-HYDROXYACYL-[ACYL-CARRIER-PROTEIN] DEHYDRATASE"/>
    <property type="match status" value="1"/>
</dbReference>
<reference evidence="2 3" key="1">
    <citation type="submission" date="2020-02" db="EMBL/GenBank/DDBJ databases">
        <title>Genomic and physiological characterization of two novel Nitrospinaceae genera.</title>
        <authorList>
            <person name="Mueller A.J."/>
            <person name="Jung M.-Y."/>
            <person name="Strachan C.R."/>
            <person name="Herbold C.W."/>
            <person name="Kirkegaard R.H."/>
            <person name="Daims H."/>
        </authorList>
    </citation>
    <scope>NUCLEOTIDE SEQUENCE [LARGE SCALE GENOMIC DNA]</scope>
    <source>
        <strain evidence="2">EB</strain>
    </source>
</reference>
<dbReference type="Gene3D" id="3.10.129.10">
    <property type="entry name" value="Hotdog Thioesterase"/>
    <property type="match status" value="1"/>
</dbReference>
<dbReference type="NCBIfam" id="NF000582">
    <property type="entry name" value="PRK00006.1"/>
    <property type="match status" value="1"/>
</dbReference>
<dbReference type="Proteomes" id="UP000594688">
    <property type="component" value="Chromosome"/>
</dbReference>
<proteinExistence type="predicted"/>
<dbReference type="InterPro" id="IPR029069">
    <property type="entry name" value="HotDog_dom_sf"/>
</dbReference>
<dbReference type="InterPro" id="IPR013114">
    <property type="entry name" value="FabA_FabZ"/>
</dbReference>
<evidence type="ECO:0000313" key="2">
    <source>
        <dbReference type="EMBL" id="QPJ61338.1"/>
    </source>
</evidence>
<dbReference type="KEGG" id="nli:G3M70_05310"/>
<dbReference type="SUPFAM" id="SSF54637">
    <property type="entry name" value="Thioesterase/thiol ester dehydrase-isomerase"/>
    <property type="match status" value="1"/>
</dbReference>
<evidence type="ECO:0000313" key="3">
    <source>
        <dbReference type="Proteomes" id="UP000594688"/>
    </source>
</evidence>
<dbReference type="GO" id="GO:0016829">
    <property type="term" value="F:lyase activity"/>
    <property type="evidence" value="ECO:0007669"/>
    <property type="project" value="UniProtKB-KW"/>
</dbReference>
<evidence type="ECO:0000256" key="1">
    <source>
        <dbReference type="ARBA" id="ARBA00023239"/>
    </source>
</evidence>
<sequence>MDEILELIPHRPPFLFVDEIVAFTGDQIVTRRTVSPDEPCFKGHYPDYPIMPGVLICEAVFQSGALLMAKRGTDSDGKVPVLSRVQGVKLKHAVYPGDVLDMTVDYKEHVGPAFYLKGKVQVAGKTALTVDFTVAVMERER</sequence>
<name>A0A7T0FZY3_9BACT</name>
<dbReference type="CDD" id="cd01288">
    <property type="entry name" value="FabZ"/>
    <property type="match status" value="1"/>
</dbReference>
<accession>A0A7T0FZY3</accession>
<protein>
    <submittedName>
        <fullName evidence="2">Beta-hydroxyacyl-ACP dehydratase</fullName>
    </submittedName>
</protein>